<protein>
    <submittedName>
        <fullName evidence="1">Uncharacterized protein</fullName>
    </submittedName>
</protein>
<proteinExistence type="predicted"/>
<sequence>MRAHALQCLVQPAWHYSDPMRNALTRASCVATVGPLT</sequence>
<organism evidence="1 2">
    <name type="scientific">Pseudomonas avellanae</name>
    <dbReference type="NCBI Taxonomy" id="46257"/>
    <lineage>
        <taxon>Bacteria</taxon>
        <taxon>Pseudomonadati</taxon>
        <taxon>Pseudomonadota</taxon>
        <taxon>Gammaproteobacteria</taxon>
        <taxon>Pseudomonadales</taxon>
        <taxon>Pseudomonadaceae</taxon>
        <taxon>Pseudomonas</taxon>
    </lineage>
</organism>
<evidence type="ECO:0000313" key="2">
    <source>
        <dbReference type="Proteomes" id="UP000236903"/>
    </source>
</evidence>
<gene>
    <name evidence="1" type="ORF">BKM03_21730</name>
</gene>
<dbReference type="AlphaFoldDB" id="A0AAD0E0W8"/>
<evidence type="ECO:0000313" key="1">
    <source>
        <dbReference type="EMBL" id="AVB21540.1"/>
    </source>
</evidence>
<dbReference type="EMBL" id="CP026562">
    <property type="protein sequence ID" value="AVB21540.1"/>
    <property type="molecule type" value="Genomic_DNA"/>
</dbReference>
<dbReference type="KEGG" id="pavl:BKM03_21730"/>
<name>A0AAD0E0W8_9PSED</name>
<accession>A0AAD0E0W8</accession>
<reference evidence="1 2" key="1">
    <citation type="submission" date="2018-02" db="EMBL/GenBank/DDBJ databases">
        <title>Comparative genomics of Pseudomonas syringae.</title>
        <authorList>
            <person name="Hulin M.T."/>
        </authorList>
    </citation>
    <scope>NUCLEOTIDE SEQUENCE [LARGE SCALE GENOMIC DNA]</scope>
    <source>
        <strain evidence="1 2">R2leaf</strain>
    </source>
</reference>
<dbReference type="Proteomes" id="UP000236903">
    <property type="component" value="Chromosome"/>
</dbReference>